<dbReference type="RefSeq" id="WP_072580988.1">
    <property type="nucleotide sequence ID" value="NZ_CP016020.1"/>
</dbReference>
<dbReference type="EMBL" id="CP016020">
    <property type="protein sequence ID" value="APH06186.1"/>
    <property type="molecule type" value="Genomic_DNA"/>
</dbReference>
<reference evidence="11 12" key="1">
    <citation type="journal article" date="2016" name="Sci. Rep.">
        <title>Complete genome sequence and transcriptomic analysis of a novel marine strain Bacillus weihaiensis reveals the mechanism of brown algae degradation.</title>
        <authorList>
            <person name="Zhu Y."/>
            <person name="Chen P."/>
            <person name="Bao Y."/>
            <person name="Men Y."/>
            <person name="Zeng Y."/>
            <person name="Yang J."/>
            <person name="Sun J."/>
            <person name="Sun Y."/>
        </authorList>
    </citation>
    <scope>NUCLEOTIDE SEQUENCE [LARGE SCALE GENOMIC DNA]</scope>
    <source>
        <strain evidence="11 12">Alg07</strain>
    </source>
</reference>
<protein>
    <recommendedName>
        <fullName evidence="2">histidine kinase</fullName>
        <ecNumber evidence="2">2.7.13.3</ecNumber>
    </recommendedName>
</protein>
<organism evidence="11 12">
    <name type="scientific">Bacillus weihaiensis</name>
    <dbReference type="NCBI Taxonomy" id="1547283"/>
    <lineage>
        <taxon>Bacteria</taxon>
        <taxon>Bacillati</taxon>
        <taxon>Bacillota</taxon>
        <taxon>Bacilli</taxon>
        <taxon>Bacillales</taxon>
        <taxon>Bacillaceae</taxon>
        <taxon>Bacillus</taxon>
    </lineage>
</organism>
<dbReference type="GO" id="GO:0000155">
    <property type="term" value="F:phosphorelay sensor kinase activity"/>
    <property type="evidence" value="ECO:0007669"/>
    <property type="project" value="InterPro"/>
</dbReference>
<evidence type="ECO:0000313" key="11">
    <source>
        <dbReference type="EMBL" id="APH06186.1"/>
    </source>
</evidence>
<dbReference type="PROSITE" id="PS50109">
    <property type="entry name" value="HIS_KIN"/>
    <property type="match status" value="1"/>
</dbReference>
<dbReference type="Gene3D" id="3.30.450.20">
    <property type="entry name" value="PAS domain"/>
    <property type="match status" value="1"/>
</dbReference>
<dbReference type="InterPro" id="IPR036890">
    <property type="entry name" value="HATPase_C_sf"/>
</dbReference>
<dbReference type="Gene3D" id="1.10.287.130">
    <property type="match status" value="1"/>
</dbReference>
<dbReference type="STRING" id="1547283.A9C19_16350"/>
<dbReference type="InterPro" id="IPR013767">
    <property type="entry name" value="PAS_fold"/>
</dbReference>
<gene>
    <name evidence="11" type="ORF">A9C19_16350</name>
</gene>
<keyword evidence="6 11" id="KW-0418">Kinase</keyword>
<evidence type="ECO:0000256" key="4">
    <source>
        <dbReference type="ARBA" id="ARBA00022679"/>
    </source>
</evidence>
<feature type="domain" description="PAS" evidence="10">
    <location>
        <begin position="75"/>
        <end position="140"/>
    </location>
</feature>
<dbReference type="PANTHER" id="PTHR43065">
    <property type="entry name" value="SENSOR HISTIDINE KINASE"/>
    <property type="match status" value="1"/>
</dbReference>
<dbReference type="SUPFAM" id="SSF55785">
    <property type="entry name" value="PYP-like sensor domain (PAS domain)"/>
    <property type="match status" value="1"/>
</dbReference>
<keyword evidence="8" id="KW-0902">Two-component regulatory system</keyword>
<dbReference type="EC" id="2.7.13.3" evidence="2"/>
<dbReference type="SMART" id="SM00388">
    <property type="entry name" value="HisKA"/>
    <property type="match status" value="1"/>
</dbReference>
<dbReference type="InterPro" id="IPR035965">
    <property type="entry name" value="PAS-like_dom_sf"/>
</dbReference>
<feature type="domain" description="Histidine kinase" evidence="9">
    <location>
        <begin position="198"/>
        <end position="406"/>
    </location>
</feature>
<dbReference type="Pfam" id="PF00989">
    <property type="entry name" value="PAS"/>
    <property type="match status" value="1"/>
</dbReference>
<dbReference type="CDD" id="cd00082">
    <property type="entry name" value="HisKA"/>
    <property type="match status" value="1"/>
</dbReference>
<evidence type="ECO:0000256" key="2">
    <source>
        <dbReference type="ARBA" id="ARBA00012438"/>
    </source>
</evidence>
<dbReference type="SMART" id="SM00387">
    <property type="entry name" value="HATPase_c"/>
    <property type="match status" value="1"/>
</dbReference>
<dbReference type="SUPFAM" id="SSF55874">
    <property type="entry name" value="ATPase domain of HSP90 chaperone/DNA topoisomerase II/histidine kinase"/>
    <property type="match status" value="1"/>
</dbReference>
<name>A0A1L3MV36_9BACI</name>
<dbReference type="PANTHER" id="PTHR43065:SF34">
    <property type="entry name" value="SPORULATION KINASE A"/>
    <property type="match status" value="1"/>
</dbReference>
<dbReference type="SUPFAM" id="SSF47384">
    <property type="entry name" value="Homodimeric domain of signal transducing histidine kinase"/>
    <property type="match status" value="1"/>
</dbReference>
<sequence length="409" mass="46182">MNDLPSSLDMKKLEKENALLRDTLLTLPISFTYHHPDGYTISKGEKDGIIHMEKTDRIPSDTPSIQTRCNDFKEIEAFLTSILDFVPHHIVFVDKDGIVTLCNVQTAKDLEVHRDDIIGKHIRELLRIPDDQIAILESIRTEKEFTNKEVLDTNYGIINTRIIRDSDGSISRVIGTFYFLNVIKEAEKQALAGRIAAGIAHEIRNPLTTVRGYLQFLSHDDEEKKDLFTKVLIPEIDRANKIITDFLSIAKPANTSTETLNVKAFLTDYLGKFLKTEALLYNAELFFDLHPQTKNVYLLGHSDELLQVFMNLLRNSLQAKGENPLKITVKTALIDHSIQIHFIDNGKGIPSSLLPHVFDPFFTTKDEGTGLGLSVSKKIIENHRGTMSVTSDERGTKFTINIPVSKKNS</sequence>
<evidence type="ECO:0000259" key="10">
    <source>
        <dbReference type="PROSITE" id="PS50112"/>
    </source>
</evidence>
<evidence type="ECO:0000259" key="9">
    <source>
        <dbReference type="PROSITE" id="PS50109"/>
    </source>
</evidence>
<keyword evidence="3" id="KW-0597">Phosphoprotein</keyword>
<dbReference type="GO" id="GO:0005524">
    <property type="term" value="F:ATP binding"/>
    <property type="evidence" value="ECO:0007669"/>
    <property type="project" value="UniProtKB-KW"/>
</dbReference>
<dbReference type="PRINTS" id="PR00344">
    <property type="entry name" value="BCTRLSENSOR"/>
</dbReference>
<evidence type="ECO:0000256" key="6">
    <source>
        <dbReference type="ARBA" id="ARBA00022777"/>
    </source>
</evidence>
<dbReference type="InterPro" id="IPR003594">
    <property type="entry name" value="HATPase_dom"/>
</dbReference>
<dbReference type="InterPro" id="IPR005467">
    <property type="entry name" value="His_kinase_dom"/>
</dbReference>
<dbReference type="InterPro" id="IPR003661">
    <property type="entry name" value="HisK_dim/P_dom"/>
</dbReference>
<keyword evidence="4" id="KW-0808">Transferase</keyword>
<dbReference type="Pfam" id="PF00512">
    <property type="entry name" value="HisKA"/>
    <property type="match status" value="1"/>
</dbReference>
<proteinExistence type="predicted"/>
<keyword evidence="5" id="KW-0547">Nucleotide-binding</keyword>
<dbReference type="Proteomes" id="UP000181936">
    <property type="component" value="Chromosome"/>
</dbReference>
<comment type="catalytic activity">
    <reaction evidence="1">
        <text>ATP + protein L-histidine = ADP + protein N-phospho-L-histidine.</text>
        <dbReference type="EC" id="2.7.13.3"/>
    </reaction>
</comment>
<dbReference type="AlphaFoldDB" id="A0A1L3MV36"/>
<dbReference type="KEGG" id="bwh:A9C19_16350"/>
<dbReference type="Pfam" id="PF02518">
    <property type="entry name" value="HATPase_c"/>
    <property type="match status" value="1"/>
</dbReference>
<dbReference type="CDD" id="cd00130">
    <property type="entry name" value="PAS"/>
    <property type="match status" value="1"/>
</dbReference>
<evidence type="ECO:0000313" key="12">
    <source>
        <dbReference type="Proteomes" id="UP000181936"/>
    </source>
</evidence>
<dbReference type="Gene3D" id="3.30.565.10">
    <property type="entry name" value="Histidine kinase-like ATPase, C-terminal domain"/>
    <property type="match status" value="1"/>
</dbReference>
<dbReference type="InterPro" id="IPR004358">
    <property type="entry name" value="Sig_transdc_His_kin-like_C"/>
</dbReference>
<dbReference type="PROSITE" id="PS50112">
    <property type="entry name" value="PAS"/>
    <property type="match status" value="1"/>
</dbReference>
<dbReference type="OrthoDB" id="9815750at2"/>
<keyword evidence="12" id="KW-1185">Reference proteome</keyword>
<evidence type="ECO:0000256" key="1">
    <source>
        <dbReference type="ARBA" id="ARBA00000085"/>
    </source>
</evidence>
<evidence type="ECO:0000256" key="3">
    <source>
        <dbReference type="ARBA" id="ARBA00022553"/>
    </source>
</evidence>
<dbReference type="InterPro" id="IPR036097">
    <property type="entry name" value="HisK_dim/P_sf"/>
</dbReference>
<evidence type="ECO:0000256" key="7">
    <source>
        <dbReference type="ARBA" id="ARBA00022840"/>
    </source>
</evidence>
<evidence type="ECO:0000256" key="5">
    <source>
        <dbReference type="ARBA" id="ARBA00022741"/>
    </source>
</evidence>
<accession>A0A1L3MV36</accession>
<keyword evidence="7" id="KW-0067">ATP-binding</keyword>
<evidence type="ECO:0000256" key="8">
    <source>
        <dbReference type="ARBA" id="ARBA00023012"/>
    </source>
</evidence>
<dbReference type="InterPro" id="IPR000014">
    <property type="entry name" value="PAS"/>
</dbReference>